<name>A0A2L1URP6_9GAMM</name>
<dbReference type="OrthoDB" id="8607264at2"/>
<protein>
    <recommendedName>
        <fullName evidence="3">Addiction module toxin RelE</fullName>
    </recommendedName>
</protein>
<proteinExistence type="predicted"/>
<dbReference type="EMBL" id="CP019062">
    <property type="protein sequence ID" value="AVF35615.1"/>
    <property type="molecule type" value="Genomic_DNA"/>
</dbReference>
<reference evidence="2" key="1">
    <citation type="submission" date="2017-01" db="EMBL/GenBank/DDBJ databases">
        <title>Genome sequence of Rouxiella sp. ERMR1:05.</title>
        <authorList>
            <person name="Kumar R."/>
            <person name="Singh D."/>
            <person name="Kumar S."/>
        </authorList>
    </citation>
    <scope>NUCLEOTIDE SEQUENCE [LARGE SCALE GENOMIC DNA]</scope>
    <source>
        <strain evidence="2">ERMR1:05</strain>
    </source>
</reference>
<dbReference type="Proteomes" id="UP000239197">
    <property type="component" value="Chromosome"/>
</dbReference>
<evidence type="ECO:0008006" key="3">
    <source>
        <dbReference type="Google" id="ProtNLM"/>
    </source>
</evidence>
<accession>A0A2L1URP6</accession>
<evidence type="ECO:0000313" key="1">
    <source>
        <dbReference type="EMBL" id="AVF35615.1"/>
    </source>
</evidence>
<dbReference type="KEGG" id="rox:BV494_12055"/>
<dbReference type="RefSeq" id="WP_104923098.1">
    <property type="nucleotide sequence ID" value="NZ_CP019062.1"/>
</dbReference>
<gene>
    <name evidence="1" type="ORF">BV494_12055</name>
</gene>
<organism evidence="1 2">
    <name type="scientific">Rahnella sikkimica</name>
    <dbReference type="NCBI Taxonomy" id="1805933"/>
    <lineage>
        <taxon>Bacteria</taxon>
        <taxon>Pseudomonadati</taxon>
        <taxon>Pseudomonadota</taxon>
        <taxon>Gammaproteobacteria</taxon>
        <taxon>Enterobacterales</taxon>
        <taxon>Yersiniaceae</taxon>
        <taxon>Rahnella</taxon>
    </lineage>
</organism>
<sequence>MVCLRIFVTEDFHDFMKASKLSEKDVAKSANELANGLYDADLSGNVFKKRIAPSGRSKSGFGRAVIAFRFEEKIFFMAGWEKKNVHKSGPEISPGALKIFKSLAQVLLDIPDTQLNKDLSLGLITEVKPHG</sequence>
<dbReference type="InterPro" id="IPR009387">
    <property type="entry name" value="HigB-2"/>
</dbReference>
<dbReference type="Pfam" id="PF06296">
    <property type="entry name" value="RelE"/>
    <property type="match status" value="1"/>
</dbReference>
<dbReference type="AlphaFoldDB" id="A0A2L1URP6"/>
<keyword evidence="2" id="KW-1185">Reference proteome</keyword>
<evidence type="ECO:0000313" key="2">
    <source>
        <dbReference type="Proteomes" id="UP000239197"/>
    </source>
</evidence>